<evidence type="ECO:0000256" key="1">
    <source>
        <dbReference type="ARBA" id="ARBA00023157"/>
    </source>
</evidence>
<gene>
    <name evidence="5" type="ORF">ACJMK2_025128</name>
</gene>
<dbReference type="PROSITE" id="PS50923">
    <property type="entry name" value="SUSHI"/>
    <property type="match status" value="1"/>
</dbReference>
<reference evidence="5 6" key="1">
    <citation type="submission" date="2024-11" db="EMBL/GenBank/DDBJ databases">
        <title>Chromosome-level genome assembly of the freshwater bivalve Anodonta woodiana.</title>
        <authorList>
            <person name="Chen X."/>
        </authorList>
    </citation>
    <scope>NUCLEOTIDE SEQUENCE [LARGE SCALE GENOMIC DNA]</scope>
    <source>
        <strain evidence="5">MN2024</strain>
        <tissue evidence="5">Gills</tissue>
    </source>
</reference>
<keyword evidence="6" id="KW-1185">Reference proteome</keyword>
<accession>A0ABD3XFJ0</accession>
<dbReference type="SUPFAM" id="SSF57535">
    <property type="entry name" value="Complement control module/SCR domain"/>
    <property type="match status" value="1"/>
</dbReference>
<dbReference type="InterPro" id="IPR000436">
    <property type="entry name" value="Sushi_SCR_CCP_dom"/>
</dbReference>
<keyword evidence="1" id="KW-1015">Disulfide bond</keyword>
<keyword evidence="2" id="KW-0768">Sushi</keyword>
<evidence type="ECO:0000313" key="6">
    <source>
        <dbReference type="Proteomes" id="UP001634394"/>
    </source>
</evidence>
<keyword evidence="3" id="KW-0812">Transmembrane</keyword>
<comment type="caution">
    <text evidence="2">Lacks conserved residue(s) required for the propagation of feature annotation.</text>
</comment>
<dbReference type="Proteomes" id="UP001634394">
    <property type="component" value="Unassembled WGS sequence"/>
</dbReference>
<sequence>MNCPDVAELQELLTSEIFDDLAVDNYNVTPGTIVNVSCLSSESHTLIGEKSLTCLDSGQWNHPLPKCVPNTWNDNIQFINSINNGTMMTPELHFGKFPLIVLMCILCFSCISIVIFLAHLIYARRKRERKRKKARNRPQSIRYNHKTTSMAEELTTNIDQSKSSHAFDTEESCDVTSISLRVHSMSQQAQFYSGRMTGSL</sequence>
<feature type="domain" description="Sushi" evidence="4">
    <location>
        <begin position="1"/>
        <end position="69"/>
    </location>
</feature>
<keyword evidence="3" id="KW-1133">Transmembrane helix</keyword>
<keyword evidence="3" id="KW-0472">Membrane</keyword>
<dbReference type="CDD" id="cd00033">
    <property type="entry name" value="CCP"/>
    <property type="match status" value="1"/>
</dbReference>
<evidence type="ECO:0000313" key="5">
    <source>
        <dbReference type="EMBL" id="KAL3885029.1"/>
    </source>
</evidence>
<comment type="caution">
    <text evidence="5">The sequence shown here is derived from an EMBL/GenBank/DDBJ whole genome shotgun (WGS) entry which is preliminary data.</text>
</comment>
<evidence type="ECO:0000259" key="4">
    <source>
        <dbReference type="PROSITE" id="PS50923"/>
    </source>
</evidence>
<dbReference type="AlphaFoldDB" id="A0ABD3XFJ0"/>
<proteinExistence type="predicted"/>
<dbReference type="Pfam" id="PF00084">
    <property type="entry name" value="Sushi"/>
    <property type="match status" value="1"/>
</dbReference>
<protein>
    <recommendedName>
        <fullName evidence="4">Sushi domain-containing protein</fullName>
    </recommendedName>
</protein>
<dbReference type="InterPro" id="IPR035976">
    <property type="entry name" value="Sushi/SCR/CCP_sf"/>
</dbReference>
<feature type="transmembrane region" description="Helical" evidence="3">
    <location>
        <begin position="97"/>
        <end position="123"/>
    </location>
</feature>
<organism evidence="5 6">
    <name type="scientific">Sinanodonta woodiana</name>
    <name type="common">Chinese pond mussel</name>
    <name type="synonym">Anodonta woodiana</name>
    <dbReference type="NCBI Taxonomy" id="1069815"/>
    <lineage>
        <taxon>Eukaryota</taxon>
        <taxon>Metazoa</taxon>
        <taxon>Spiralia</taxon>
        <taxon>Lophotrochozoa</taxon>
        <taxon>Mollusca</taxon>
        <taxon>Bivalvia</taxon>
        <taxon>Autobranchia</taxon>
        <taxon>Heteroconchia</taxon>
        <taxon>Palaeoheterodonta</taxon>
        <taxon>Unionida</taxon>
        <taxon>Unionoidea</taxon>
        <taxon>Unionidae</taxon>
        <taxon>Unioninae</taxon>
        <taxon>Sinanodonta</taxon>
    </lineage>
</organism>
<evidence type="ECO:0000256" key="3">
    <source>
        <dbReference type="SAM" id="Phobius"/>
    </source>
</evidence>
<dbReference type="Gene3D" id="2.10.70.10">
    <property type="entry name" value="Complement Module, domain 1"/>
    <property type="match status" value="1"/>
</dbReference>
<name>A0ABD3XFJ0_SINWO</name>
<dbReference type="EMBL" id="JBJQND010000002">
    <property type="protein sequence ID" value="KAL3885029.1"/>
    <property type="molecule type" value="Genomic_DNA"/>
</dbReference>
<evidence type="ECO:0000256" key="2">
    <source>
        <dbReference type="PROSITE-ProRule" id="PRU00302"/>
    </source>
</evidence>